<dbReference type="SUPFAM" id="SSF56925">
    <property type="entry name" value="OMPA-like"/>
    <property type="match status" value="1"/>
</dbReference>
<dbReference type="AlphaFoldDB" id="A0AAU0F0D6"/>
<dbReference type="InterPro" id="IPR011250">
    <property type="entry name" value="OMP/PagP_B-barrel"/>
</dbReference>
<feature type="signal peptide" evidence="2">
    <location>
        <begin position="1"/>
        <end position="18"/>
    </location>
</feature>
<dbReference type="KEGG" id="bpor:BPO_0497"/>
<evidence type="ECO:0000256" key="2">
    <source>
        <dbReference type="SAM" id="SignalP"/>
    </source>
</evidence>
<evidence type="ECO:0000259" key="3">
    <source>
        <dbReference type="Pfam" id="PF13505"/>
    </source>
</evidence>
<reference evidence="4" key="1">
    <citation type="submission" date="2023-10" db="EMBL/GenBank/DDBJ databases">
        <title>Characterization and whole genome sequencing of a novel strain of Bergeyella porcorum QD2021 isolated from pig.</title>
        <authorList>
            <person name="Liu G."/>
            <person name="Chen C."/>
            <person name="Han X."/>
        </authorList>
    </citation>
    <scope>NUCLEOTIDE SEQUENCE</scope>
    <source>
        <strain evidence="4">QD2021</strain>
    </source>
</reference>
<name>A0AAU0F0D6_9FLAO</name>
<feature type="domain" description="Outer membrane protein beta-barrel" evidence="3">
    <location>
        <begin position="55"/>
        <end position="175"/>
    </location>
</feature>
<feature type="chain" id="PRO_5043703617" description="Outer membrane protein beta-barrel domain-containing protein" evidence="2">
    <location>
        <begin position="19"/>
        <end position="187"/>
    </location>
</feature>
<dbReference type="Proteomes" id="UP001432059">
    <property type="component" value="Chromosome"/>
</dbReference>
<keyword evidence="5" id="KW-1185">Reference proteome</keyword>
<dbReference type="EMBL" id="CP136426">
    <property type="protein sequence ID" value="WOC51144.1"/>
    <property type="molecule type" value="Genomic_DNA"/>
</dbReference>
<gene>
    <name evidence="4" type="ORF">BPO_0497</name>
</gene>
<accession>A0AAU0F0D6</accession>
<evidence type="ECO:0000256" key="1">
    <source>
        <dbReference type="ARBA" id="ARBA00022729"/>
    </source>
</evidence>
<evidence type="ECO:0000313" key="4">
    <source>
        <dbReference type="EMBL" id="WOC51144.1"/>
    </source>
</evidence>
<proteinExistence type="predicted"/>
<organism evidence="4 5">
    <name type="scientific">Bergeyella porcorum</name>
    <dbReference type="NCBI Taxonomy" id="1735111"/>
    <lineage>
        <taxon>Bacteria</taxon>
        <taxon>Pseudomonadati</taxon>
        <taxon>Bacteroidota</taxon>
        <taxon>Flavobacteriia</taxon>
        <taxon>Flavobacteriales</taxon>
        <taxon>Weeksellaceae</taxon>
        <taxon>Bergeyella</taxon>
    </lineage>
</organism>
<dbReference type="InterPro" id="IPR027385">
    <property type="entry name" value="Beta-barrel_OMP"/>
</dbReference>
<dbReference type="Pfam" id="PF13505">
    <property type="entry name" value="OMP_b-brl"/>
    <property type="match status" value="1"/>
</dbReference>
<evidence type="ECO:0000313" key="5">
    <source>
        <dbReference type="Proteomes" id="UP001432059"/>
    </source>
</evidence>
<dbReference type="Gene3D" id="2.40.160.20">
    <property type="match status" value="1"/>
</dbReference>
<dbReference type="RefSeq" id="WP_327984806.1">
    <property type="nucleotide sequence ID" value="NZ_CP136426.1"/>
</dbReference>
<keyword evidence="1 2" id="KW-0732">Signal</keyword>
<protein>
    <recommendedName>
        <fullName evidence="3">Outer membrane protein beta-barrel domain-containing protein</fullName>
    </recommendedName>
</protein>
<sequence>MKKLFLAGALALFGLSNAQIQEGNWMVGGQVADMKFTNGVNISLTPQVGYFIKDNWAVGGQLGLDIFKAKGASGTQTDWTLGAFTRYYFGPNEIDSLLKNGRFFTQGNVGFGGDNSSSSSSTNGVNLGIGAGYAYFLTPNVSLEGLLGVDTFVGGGSSSGKANVNLGVGFQIYLPSAKAKQVLKDNQ</sequence>